<gene>
    <name evidence="8" type="ORF">GT037_001001</name>
</gene>
<keyword evidence="5" id="KW-0804">Transcription</keyword>
<feature type="repeat" description="WD" evidence="6">
    <location>
        <begin position="143"/>
        <end position="177"/>
    </location>
</feature>
<dbReference type="InterPro" id="IPR051243">
    <property type="entry name" value="PcG_WD-repeat"/>
</dbReference>
<organism evidence="8 9">
    <name type="scientific">Alternaria burnsii</name>
    <dbReference type="NCBI Taxonomy" id="1187904"/>
    <lineage>
        <taxon>Eukaryota</taxon>
        <taxon>Fungi</taxon>
        <taxon>Dikarya</taxon>
        <taxon>Ascomycota</taxon>
        <taxon>Pezizomycotina</taxon>
        <taxon>Dothideomycetes</taxon>
        <taxon>Pleosporomycetidae</taxon>
        <taxon>Pleosporales</taxon>
        <taxon>Pleosporineae</taxon>
        <taxon>Pleosporaceae</taxon>
        <taxon>Alternaria</taxon>
        <taxon>Alternaria sect. Alternaria</taxon>
    </lineage>
</organism>
<feature type="repeat" description="WD" evidence="6">
    <location>
        <begin position="192"/>
        <end position="223"/>
    </location>
</feature>
<dbReference type="AlphaFoldDB" id="A0A8H7BCZ5"/>
<keyword evidence="9" id="KW-1185">Reference proteome</keyword>
<feature type="region of interest" description="Disordered" evidence="7">
    <location>
        <begin position="292"/>
        <end position="317"/>
    </location>
</feature>
<reference evidence="8" key="1">
    <citation type="submission" date="2020-01" db="EMBL/GenBank/DDBJ databases">
        <authorList>
            <person name="Feng Z.H.Z."/>
        </authorList>
    </citation>
    <scope>NUCLEOTIDE SEQUENCE</scope>
    <source>
        <strain evidence="8">CBS107.38</strain>
    </source>
</reference>
<dbReference type="PROSITE" id="PS50294">
    <property type="entry name" value="WD_REPEATS_REGION"/>
    <property type="match status" value="2"/>
</dbReference>
<dbReference type="Pfam" id="PF00400">
    <property type="entry name" value="WD40"/>
    <property type="match status" value="2"/>
</dbReference>
<evidence type="ECO:0000256" key="1">
    <source>
        <dbReference type="ARBA" id="ARBA00008075"/>
    </source>
</evidence>
<dbReference type="RefSeq" id="XP_038791904.1">
    <property type="nucleotide sequence ID" value="XM_038926048.1"/>
</dbReference>
<keyword evidence="2 6" id="KW-0853">WD repeat</keyword>
<accession>A0A8H7BCZ5</accession>
<comment type="similarity">
    <text evidence="1">Belongs to the WD repeat ESC family.</text>
</comment>
<evidence type="ECO:0000313" key="9">
    <source>
        <dbReference type="Proteomes" id="UP000596902"/>
    </source>
</evidence>
<evidence type="ECO:0000256" key="7">
    <source>
        <dbReference type="SAM" id="MobiDB-lite"/>
    </source>
</evidence>
<dbReference type="InterPro" id="IPR015943">
    <property type="entry name" value="WD40/YVTN_repeat-like_dom_sf"/>
</dbReference>
<dbReference type="PANTHER" id="PTHR10253">
    <property type="entry name" value="POLYCOMB PROTEIN"/>
    <property type="match status" value="1"/>
</dbReference>
<dbReference type="GeneID" id="62199226"/>
<evidence type="ECO:0000256" key="5">
    <source>
        <dbReference type="ARBA" id="ARBA00023163"/>
    </source>
</evidence>
<dbReference type="InterPro" id="IPR001680">
    <property type="entry name" value="WD40_rpt"/>
</dbReference>
<dbReference type="EMBL" id="JAAABM010000001">
    <property type="protein sequence ID" value="KAF7682025.1"/>
    <property type="molecule type" value="Genomic_DNA"/>
</dbReference>
<reference evidence="8" key="2">
    <citation type="submission" date="2020-08" db="EMBL/GenBank/DDBJ databases">
        <title>Draft Genome Sequence of Cumin Blight Pathogen Alternaria burnsii.</title>
        <authorList>
            <person name="Feng Z."/>
        </authorList>
    </citation>
    <scope>NUCLEOTIDE SEQUENCE</scope>
    <source>
        <strain evidence="8">CBS107.38</strain>
    </source>
</reference>
<sequence>YLPRDPRPAYHLHHMHANMDCNWELPTLRGTAQNKSRLSSTQFYDVNFYPYTAPGLDPVFAVCGGPFVCITLCILGKNSTVEILRWFQDEENTTEHGTPDDKQLNYNSVVWSQAENGDPLVCVTGDSRIKILNVRTGKLATTLIGHGDSVNDLAISPVDPTILASVSIDHSLRIWSLHPSHEKQPLGAICYGQGHKDQVLTLAYHPKGRYILTAGMDTRINLWAVPDDLDKHAGTDKPAIVHYPHFSTTEIHTDFVDCVQWYGDLILSHACRENKIILWSIDEFNSDRSTVPSAPIPSSSAVHSRTPVTIPANSTSSTRSAWGGRFQRLLQFELPHTNQFYIRFSVFHELGRHPILVAGNEKSKTFFWDLQRLENSGTGEDGSQSTKGLPPALPRHVREGSSASTASSAISAGSGNTKAKQQKLKEQPRDRGVSDPFRSVKAHKIVETPKYKAFAFRHFAWSRDGQWCVGVGDCGTINIFNRWGESGVPPIDPDKEIPMQDDDPKISYHFHWLALVTKATFTRTGISFHANAHHYYNYRYYYNHHITGVHYFHHINKLTARTIRYLYFLWTQRLDALS</sequence>
<protein>
    <recommendedName>
        <fullName evidence="10">WD40 repeat-like protein</fullName>
    </recommendedName>
</protein>
<comment type="caution">
    <text evidence="8">The sequence shown here is derived from an EMBL/GenBank/DDBJ whole genome shotgun (WGS) entry which is preliminary data.</text>
</comment>
<dbReference type="SUPFAM" id="SSF50978">
    <property type="entry name" value="WD40 repeat-like"/>
    <property type="match status" value="1"/>
</dbReference>
<feature type="region of interest" description="Disordered" evidence="7">
    <location>
        <begin position="376"/>
        <end position="435"/>
    </location>
</feature>
<keyword evidence="4" id="KW-0805">Transcription regulation</keyword>
<evidence type="ECO:0000313" key="8">
    <source>
        <dbReference type="EMBL" id="KAF7682025.1"/>
    </source>
</evidence>
<feature type="compositionally biased region" description="Low complexity" evidence="7">
    <location>
        <begin position="400"/>
        <end position="415"/>
    </location>
</feature>
<feature type="compositionally biased region" description="Basic and acidic residues" evidence="7">
    <location>
        <begin position="423"/>
        <end position="433"/>
    </location>
</feature>
<evidence type="ECO:0000256" key="2">
    <source>
        <dbReference type="ARBA" id="ARBA00022574"/>
    </source>
</evidence>
<feature type="non-terminal residue" evidence="8">
    <location>
        <position position="1"/>
    </location>
</feature>
<dbReference type="Proteomes" id="UP000596902">
    <property type="component" value="Unassembled WGS sequence"/>
</dbReference>
<evidence type="ECO:0000256" key="3">
    <source>
        <dbReference type="ARBA" id="ARBA00022737"/>
    </source>
</evidence>
<proteinExistence type="inferred from homology"/>
<dbReference type="Gene3D" id="2.130.10.10">
    <property type="entry name" value="YVTN repeat-like/Quinoprotein amine dehydrogenase"/>
    <property type="match status" value="1"/>
</dbReference>
<evidence type="ECO:0000256" key="4">
    <source>
        <dbReference type="ARBA" id="ARBA00023015"/>
    </source>
</evidence>
<feature type="compositionally biased region" description="Low complexity" evidence="7">
    <location>
        <begin position="292"/>
        <end position="304"/>
    </location>
</feature>
<keyword evidence="3" id="KW-0677">Repeat</keyword>
<evidence type="ECO:0000256" key="6">
    <source>
        <dbReference type="PROSITE-ProRule" id="PRU00221"/>
    </source>
</evidence>
<dbReference type="InterPro" id="IPR036322">
    <property type="entry name" value="WD40_repeat_dom_sf"/>
</dbReference>
<dbReference type="SMART" id="SM00320">
    <property type="entry name" value="WD40"/>
    <property type="match status" value="4"/>
</dbReference>
<dbReference type="PROSITE" id="PS50082">
    <property type="entry name" value="WD_REPEATS_2"/>
    <property type="match status" value="2"/>
</dbReference>
<evidence type="ECO:0008006" key="10">
    <source>
        <dbReference type="Google" id="ProtNLM"/>
    </source>
</evidence>
<feature type="compositionally biased region" description="Polar residues" evidence="7">
    <location>
        <begin position="376"/>
        <end position="387"/>
    </location>
</feature>
<name>A0A8H7BCZ5_9PLEO</name>